<feature type="domain" description="ChsH2 C-terminal OB-fold" evidence="1">
    <location>
        <begin position="59"/>
        <end position="121"/>
    </location>
</feature>
<dbReference type="InterPro" id="IPR052513">
    <property type="entry name" value="Thioester_dehydratase-like"/>
</dbReference>
<dbReference type="Gene3D" id="6.10.30.10">
    <property type="match status" value="1"/>
</dbReference>
<reference evidence="3 4" key="1">
    <citation type="submission" date="2019-10" db="EMBL/GenBank/DDBJ databases">
        <title>Pseudopuniceibacterium sp. HQ09 islated from Antarctica.</title>
        <authorList>
            <person name="Liao L."/>
            <person name="Su S."/>
            <person name="Chen B."/>
            <person name="Yu Y."/>
        </authorList>
    </citation>
    <scope>NUCLEOTIDE SEQUENCE [LARGE SCALE GENOMIC DNA]</scope>
    <source>
        <strain evidence="3 4">HQ09</strain>
    </source>
</reference>
<dbReference type="InterPro" id="IPR012340">
    <property type="entry name" value="NA-bd_OB-fold"/>
</dbReference>
<evidence type="ECO:0000313" key="3">
    <source>
        <dbReference type="EMBL" id="QOL79388.1"/>
    </source>
</evidence>
<evidence type="ECO:0000259" key="2">
    <source>
        <dbReference type="Pfam" id="PF12172"/>
    </source>
</evidence>
<dbReference type="KEGG" id="pshq:F3W81_00175"/>
<name>A0A7M3V2S5_9RHOB</name>
<sequence>MNMSDRTQPTIYPETQFYWEGAKQGKLLLNACTPCGNKPFFPPRPFCPHCGSREVTVMQASGRGALHSFVISHLPAPGYEPPFTVAVVMLEEGVKMLTNIMNCPPDPDHLELDMPLELTFETRGDLKIPQFQPAKGGAA</sequence>
<dbReference type="GO" id="GO:0003677">
    <property type="term" value="F:DNA binding"/>
    <property type="evidence" value="ECO:0007669"/>
    <property type="project" value="UniProtKB-KW"/>
</dbReference>
<dbReference type="EMBL" id="CP045201">
    <property type="protein sequence ID" value="QOL79388.1"/>
    <property type="molecule type" value="Genomic_DNA"/>
</dbReference>
<dbReference type="AlphaFoldDB" id="A0A7M3V2S5"/>
<dbReference type="Pfam" id="PF12172">
    <property type="entry name" value="zf-ChsH2"/>
    <property type="match status" value="1"/>
</dbReference>
<dbReference type="Proteomes" id="UP000594118">
    <property type="component" value="Chromosome"/>
</dbReference>
<dbReference type="Pfam" id="PF01796">
    <property type="entry name" value="OB_ChsH2_C"/>
    <property type="match status" value="1"/>
</dbReference>
<keyword evidence="3" id="KW-0238">DNA-binding</keyword>
<gene>
    <name evidence="3" type="ORF">F3W81_00175</name>
</gene>
<dbReference type="InterPro" id="IPR002878">
    <property type="entry name" value="ChsH2_C"/>
</dbReference>
<proteinExistence type="predicted"/>
<feature type="domain" description="ChsH2 rubredoxin-like zinc ribbon" evidence="2">
    <location>
        <begin position="19"/>
        <end position="55"/>
    </location>
</feature>
<evidence type="ECO:0000313" key="4">
    <source>
        <dbReference type="Proteomes" id="UP000594118"/>
    </source>
</evidence>
<protein>
    <submittedName>
        <fullName evidence="3">DNA-binding protein</fullName>
    </submittedName>
</protein>
<keyword evidence="4" id="KW-1185">Reference proteome</keyword>
<accession>A0A7M3V2S5</accession>
<evidence type="ECO:0000259" key="1">
    <source>
        <dbReference type="Pfam" id="PF01796"/>
    </source>
</evidence>
<dbReference type="PANTHER" id="PTHR34075:SF5">
    <property type="entry name" value="BLR3430 PROTEIN"/>
    <property type="match status" value="1"/>
</dbReference>
<organism evidence="3 4">
    <name type="scientific">Pseudooceanicola spongiae</name>
    <dbReference type="NCBI Taxonomy" id="2613965"/>
    <lineage>
        <taxon>Bacteria</taxon>
        <taxon>Pseudomonadati</taxon>
        <taxon>Pseudomonadota</taxon>
        <taxon>Alphaproteobacteria</taxon>
        <taxon>Rhodobacterales</taxon>
        <taxon>Paracoccaceae</taxon>
        <taxon>Pseudooceanicola</taxon>
    </lineage>
</organism>
<dbReference type="InterPro" id="IPR022002">
    <property type="entry name" value="ChsH2_Znr"/>
</dbReference>
<dbReference type="SUPFAM" id="SSF50249">
    <property type="entry name" value="Nucleic acid-binding proteins"/>
    <property type="match status" value="1"/>
</dbReference>
<dbReference type="PANTHER" id="PTHR34075">
    <property type="entry name" value="BLR3430 PROTEIN"/>
    <property type="match status" value="1"/>
</dbReference>